<dbReference type="EMBL" id="KI927536">
    <property type="protein sequence ID" value="ETW59970.1"/>
    <property type="molecule type" value="Genomic_DNA"/>
</dbReference>
<name>A0A024X4G3_PLAFC</name>
<accession>A0A024X4G3</accession>
<reference evidence="1 2" key="2">
    <citation type="submission" date="2013-02" db="EMBL/GenBank/DDBJ databases">
        <title>The Genome Sequence of Plasmodium falciparum CAMP/Malaysia.</title>
        <authorList>
            <consortium name="The Broad Institute Genome Sequencing Platform"/>
            <consortium name="The Broad Institute Genome Sequencing Center for Infectious Disease"/>
            <person name="Neafsey D."/>
            <person name="Cheeseman I."/>
            <person name="Volkman S."/>
            <person name="Adams J."/>
            <person name="Walker B."/>
            <person name="Young S.K."/>
            <person name="Zeng Q."/>
            <person name="Gargeya S."/>
            <person name="Fitzgerald M."/>
            <person name="Haas B."/>
            <person name="Abouelleil A."/>
            <person name="Alvarado L."/>
            <person name="Arachchi H.M."/>
            <person name="Berlin A.M."/>
            <person name="Chapman S.B."/>
            <person name="Dewar J."/>
            <person name="Goldberg J."/>
            <person name="Griggs A."/>
            <person name="Gujja S."/>
            <person name="Hansen M."/>
            <person name="Howarth C."/>
            <person name="Imamovic A."/>
            <person name="Larimer J."/>
            <person name="McCowan C."/>
            <person name="Murphy C."/>
            <person name="Neiman D."/>
            <person name="Pearson M."/>
            <person name="Priest M."/>
            <person name="Roberts A."/>
            <person name="Saif S."/>
            <person name="Shea T."/>
            <person name="Sisk P."/>
            <person name="Sykes S."/>
            <person name="Wortman J."/>
            <person name="Nusbaum C."/>
            <person name="Birren B."/>
        </authorList>
    </citation>
    <scope>NUCLEOTIDE SEQUENCE [LARGE SCALE GENOMIC DNA]</scope>
    <source>
        <strain evidence="1 2">CAMP/Malaysia</strain>
    </source>
</reference>
<dbReference type="GO" id="GO:0006406">
    <property type="term" value="P:mRNA export from nucleus"/>
    <property type="evidence" value="ECO:0007669"/>
    <property type="project" value="InterPro"/>
</dbReference>
<protein>
    <submittedName>
        <fullName evidence="1">Uncharacterized protein</fullName>
    </submittedName>
</protein>
<proteinExistence type="predicted"/>
<dbReference type="GO" id="GO:0003729">
    <property type="term" value="F:mRNA binding"/>
    <property type="evidence" value="ECO:0007669"/>
    <property type="project" value="TreeGrafter"/>
</dbReference>
<evidence type="ECO:0000313" key="1">
    <source>
        <dbReference type="EMBL" id="ETW59970.1"/>
    </source>
</evidence>
<gene>
    <name evidence="1" type="ORF">PFMC_04145</name>
</gene>
<dbReference type="OMA" id="IYTSTRN"/>
<dbReference type="AlphaFoldDB" id="A0A024X4G3"/>
<dbReference type="InterPro" id="IPR040007">
    <property type="entry name" value="Tho2"/>
</dbReference>
<reference evidence="1 2" key="1">
    <citation type="submission" date="2013-02" db="EMBL/GenBank/DDBJ databases">
        <title>The Genome Annotation of Plasmodium falciparum CAMP/Malaysia.</title>
        <authorList>
            <consortium name="The Broad Institute Genome Sequencing Platform"/>
            <consortium name="The Broad Institute Genome Sequencing Center for Infectious Disease"/>
            <person name="Neafsey D."/>
            <person name="Hoffman S."/>
            <person name="Volkman S."/>
            <person name="Rosenthal P."/>
            <person name="Walker B."/>
            <person name="Young S.K."/>
            <person name="Zeng Q."/>
            <person name="Gargeya S."/>
            <person name="Fitzgerald M."/>
            <person name="Haas B."/>
            <person name="Abouelleil A."/>
            <person name="Allen A.W."/>
            <person name="Alvarado L."/>
            <person name="Arachchi H.M."/>
            <person name="Berlin A.M."/>
            <person name="Chapman S.B."/>
            <person name="Gainer-Dewar J."/>
            <person name="Goldberg J."/>
            <person name="Griggs A."/>
            <person name="Gujja S."/>
            <person name="Hansen M."/>
            <person name="Howarth C."/>
            <person name="Imamovic A."/>
            <person name="Ireland A."/>
            <person name="Larimer J."/>
            <person name="McCowan C."/>
            <person name="Murphy C."/>
            <person name="Pearson M."/>
            <person name="Poon T.W."/>
            <person name="Priest M."/>
            <person name="Roberts A."/>
            <person name="Saif S."/>
            <person name="Shea T."/>
            <person name="Sisk P."/>
            <person name="Sykes S."/>
            <person name="Wortman J."/>
            <person name="Nusbaum C."/>
            <person name="Birren B."/>
        </authorList>
    </citation>
    <scope>NUCLEOTIDE SEQUENCE [LARGE SCALE GENOMIC DNA]</scope>
    <source>
        <strain evidence="1 2">CAMP/Malaysia</strain>
    </source>
</reference>
<dbReference type="PANTHER" id="PTHR21597">
    <property type="entry name" value="THO2 PROTEIN"/>
    <property type="match status" value="1"/>
</dbReference>
<dbReference type="GO" id="GO:0000445">
    <property type="term" value="C:THO complex part of transcription export complex"/>
    <property type="evidence" value="ECO:0007669"/>
    <property type="project" value="TreeGrafter"/>
</dbReference>
<evidence type="ECO:0000313" key="2">
    <source>
        <dbReference type="Proteomes" id="UP000030694"/>
    </source>
</evidence>
<dbReference type="GO" id="GO:0006397">
    <property type="term" value="P:mRNA processing"/>
    <property type="evidence" value="ECO:0007669"/>
    <property type="project" value="InterPro"/>
</dbReference>
<dbReference type="Proteomes" id="UP000030694">
    <property type="component" value="Unassembled WGS sequence"/>
</dbReference>
<sequence length="134" mass="16041">MKDSNYNNKVPPPQEPNNLIYTSTRNAILINGNKDNKYKRRLQIFNNLRKNMNYYPNVQRKLIHMNNKYIRNNKSRFNNGNIIYGKNMNYPFQQNFRNGTSYITSSNNDISTRNIFSNIPNYITNKNNSNFFKR</sequence>
<organism evidence="1 2">
    <name type="scientific">Plasmodium falciparum (isolate Camp / Malaysia)</name>
    <dbReference type="NCBI Taxonomy" id="5835"/>
    <lineage>
        <taxon>Eukaryota</taxon>
        <taxon>Sar</taxon>
        <taxon>Alveolata</taxon>
        <taxon>Apicomplexa</taxon>
        <taxon>Aconoidasida</taxon>
        <taxon>Haemosporida</taxon>
        <taxon>Plasmodiidae</taxon>
        <taxon>Plasmodium</taxon>
        <taxon>Plasmodium (Laverania)</taxon>
    </lineage>
</organism>
<dbReference type="PANTHER" id="PTHR21597:SF0">
    <property type="entry name" value="THO COMPLEX SUBUNIT 2"/>
    <property type="match status" value="1"/>
</dbReference>